<dbReference type="PANTHER" id="PTHR47572:SF5">
    <property type="entry name" value="BLR2277 PROTEIN"/>
    <property type="match status" value="1"/>
</dbReference>
<evidence type="ECO:0000256" key="1">
    <source>
        <dbReference type="SAM" id="SignalP"/>
    </source>
</evidence>
<accession>A0A8D5JZV1</accession>
<dbReference type="EMBL" id="AP024110">
    <property type="protein sequence ID" value="BCM24103.1"/>
    <property type="molecule type" value="Genomic_DNA"/>
</dbReference>
<dbReference type="SUPFAM" id="SSF63829">
    <property type="entry name" value="Calcium-dependent phosphotriesterase"/>
    <property type="match status" value="1"/>
</dbReference>
<dbReference type="AlphaFoldDB" id="A0A8D5JZV1"/>
<dbReference type="RefSeq" id="WP_221764660.1">
    <property type="nucleotide sequence ID" value="NZ_AP024110.1"/>
</dbReference>
<reference evidence="3" key="1">
    <citation type="journal article" date="2021" name="Arch. Microbiol.">
        <title>Methyloradius palustris gen. nov., sp. nov., a methanol-oxidizing bacterium isolated from snow.</title>
        <authorList>
            <person name="Miyadera T."/>
            <person name="Kojima H."/>
            <person name="Fukui M."/>
        </authorList>
    </citation>
    <scope>NUCLEOTIDE SEQUENCE</scope>
    <source>
        <strain evidence="3">Zm11</strain>
    </source>
</reference>
<name>A0A8D5JZV1_9PROT</name>
<organism evidence="3 4">
    <name type="scientific">Methyloradius palustris</name>
    <dbReference type="NCBI Taxonomy" id="2778876"/>
    <lineage>
        <taxon>Bacteria</taxon>
        <taxon>Pseudomonadati</taxon>
        <taxon>Pseudomonadota</taxon>
        <taxon>Betaproteobacteria</taxon>
        <taxon>Nitrosomonadales</taxon>
        <taxon>Methylophilaceae</taxon>
        <taxon>Methyloradius</taxon>
    </lineage>
</organism>
<dbReference type="Gene3D" id="2.120.10.30">
    <property type="entry name" value="TolB, C-terminal domain"/>
    <property type="match status" value="1"/>
</dbReference>
<gene>
    <name evidence="3" type="ORF">ZMTM_03620</name>
</gene>
<keyword evidence="4" id="KW-1185">Reference proteome</keyword>
<proteinExistence type="predicted"/>
<dbReference type="InterPro" id="IPR013658">
    <property type="entry name" value="SGL"/>
</dbReference>
<dbReference type="KEGG" id="mpau:ZMTM_03620"/>
<dbReference type="InterPro" id="IPR051262">
    <property type="entry name" value="SMP-30/CGR1_Lactonase"/>
</dbReference>
<dbReference type="Pfam" id="PF08450">
    <property type="entry name" value="SGL"/>
    <property type="match status" value="1"/>
</dbReference>
<dbReference type="Proteomes" id="UP000826722">
    <property type="component" value="Chromosome"/>
</dbReference>
<feature type="chain" id="PRO_5034497494" evidence="1">
    <location>
        <begin position="22"/>
        <end position="285"/>
    </location>
</feature>
<dbReference type="InterPro" id="IPR011042">
    <property type="entry name" value="6-blade_b-propeller_TolB-like"/>
</dbReference>
<keyword evidence="1" id="KW-0732">Signal</keyword>
<feature type="domain" description="SMP-30/Gluconolactonase/LRE-like region" evidence="2">
    <location>
        <begin position="89"/>
        <end position="242"/>
    </location>
</feature>
<evidence type="ECO:0000313" key="4">
    <source>
        <dbReference type="Proteomes" id="UP000826722"/>
    </source>
</evidence>
<feature type="signal peptide" evidence="1">
    <location>
        <begin position="1"/>
        <end position="21"/>
    </location>
</feature>
<dbReference type="PANTHER" id="PTHR47572">
    <property type="entry name" value="LIPOPROTEIN-RELATED"/>
    <property type="match status" value="1"/>
</dbReference>
<evidence type="ECO:0000259" key="2">
    <source>
        <dbReference type="Pfam" id="PF08450"/>
    </source>
</evidence>
<evidence type="ECO:0000313" key="3">
    <source>
        <dbReference type="EMBL" id="BCM24103.1"/>
    </source>
</evidence>
<sequence>MNWKNLLLAATLAPIISSAFAADAALKKIDGFKTPESVLVFKDGRMFVSEINGFGKDGDGQISEITKDGKVKVFATGLDDPKGMALIGKDIYVADKTRILKITSDGKWSVFTAAEEFPVIPLFLNDLASDDEGNLYVSETGDTEKGSGGAIYRINPQGKVTFTLNASDDPRVLGPNGIIVNDDGKSLLYVDFFSGVLYSVDLNTKALTEQAEGFGGGDGLVRTKSGVIYVSDWKNGKVFEVRHGKTTLIKSGFKASADIGLTPDEKSLLVPDMKAGELVWLPLKK</sequence>
<protein>
    <submittedName>
        <fullName evidence="3">ATP/GTP-binding protein</fullName>
    </submittedName>
</protein>